<dbReference type="PANTHER" id="PTHR24399:SF70">
    <property type="entry name" value="C2H2-TYPE DOMAIN-CONTAINING PROTEIN"/>
    <property type="match status" value="1"/>
</dbReference>
<accession>A0A232LX56</accession>
<dbReference type="PANTHER" id="PTHR24399">
    <property type="entry name" value="ZINC FINGER AND BTB DOMAIN-CONTAINING"/>
    <property type="match status" value="1"/>
</dbReference>
<proteinExistence type="predicted"/>
<dbReference type="GO" id="GO:0005737">
    <property type="term" value="C:cytoplasm"/>
    <property type="evidence" value="ECO:0007669"/>
    <property type="project" value="UniProtKB-SubCell"/>
</dbReference>
<evidence type="ECO:0000256" key="3">
    <source>
        <dbReference type="ARBA" id="ARBA00022490"/>
    </source>
</evidence>
<evidence type="ECO:0000256" key="8">
    <source>
        <dbReference type="ARBA" id="ARBA00023015"/>
    </source>
</evidence>
<evidence type="ECO:0000256" key="5">
    <source>
        <dbReference type="ARBA" id="ARBA00022737"/>
    </source>
</evidence>
<gene>
    <name evidence="14" type="ORF">Egran_03842</name>
</gene>
<dbReference type="GO" id="GO:0045944">
    <property type="term" value="P:positive regulation of transcription by RNA polymerase II"/>
    <property type="evidence" value="ECO:0007669"/>
    <property type="project" value="UniProtKB-ARBA"/>
</dbReference>
<comment type="subcellular location">
    <subcellularLocation>
        <location evidence="2">Cytoplasm</location>
    </subcellularLocation>
    <subcellularLocation>
        <location evidence="1">Nucleus</location>
    </subcellularLocation>
</comment>
<feature type="domain" description="C2H2-type" evidence="13">
    <location>
        <begin position="511"/>
        <end position="538"/>
    </location>
</feature>
<dbReference type="EMBL" id="NPHW01004135">
    <property type="protein sequence ID" value="OXV08397.1"/>
    <property type="molecule type" value="Genomic_DNA"/>
</dbReference>
<reference evidence="14 15" key="1">
    <citation type="journal article" date="2015" name="Environ. Microbiol.">
        <title>Metagenome sequence of Elaphomyces granulatus from sporocarp tissue reveals Ascomycota ectomycorrhizal fingerprints of genome expansion and a Proteobacteria-rich microbiome.</title>
        <authorList>
            <person name="Quandt C.A."/>
            <person name="Kohler A."/>
            <person name="Hesse C.N."/>
            <person name="Sharpton T.J."/>
            <person name="Martin F."/>
            <person name="Spatafora J.W."/>
        </authorList>
    </citation>
    <scope>NUCLEOTIDE SEQUENCE [LARGE SCALE GENOMIC DNA]</scope>
    <source>
        <strain evidence="14 15">OSC145934</strain>
    </source>
</reference>
<feature type="compositionally biased region" description="Low complexity" evidence="12">
    <location>
        <begin position="314"/>
        <end position="323"/>
    </location>
</feature>
<sequence length="745" mass="81022">MATDRSHHRGRSPGAVKNHGVSPSMPHVKHQDISSGLDLEPSVTAPSFPALPFVTSSAVSGGVESFDFANPFLTSSASPPPDQSFAPSPRFSQFDTSFVNQLEQQTADHSAVDRDENFSNLLGADFIYSSDASVDFDSSLLLDQQAQQSPLPAPPQSQQQQQQQQANQSVNPADLVSRMSSPLLLPPDRHASPGLASPPTTNAGVFYTPQHSRHSSLEPTRSPYMPSQHQSEWQGLLGNPSFHNHRRAPSEHSDVSSAASPFVAQVESFEGLENDPSPLLTPQDPAGLYENALRIESFTISDQQGFSPAHSPYLSPQLLPQQPGDLGPESQYLSGQSPNHQFSSLSTESYPVPSEGQTLNMPPATASGEIGQALQMAPPPSINVEFAPPSRMQGFEPTEETDLDALSPPSARRVRATSDPLSRPTHRPRSPSASASLEPVAPMTPRSLSPFDGVRHYSNPASRDQSPSKSGRRQSTSSIESRNFILDLADPQRPGATPNDSKRHQKHPATFQCTLCPKRFTRAYNLRSHLRTHTDERPFVCTVCGKAFARQHDRKRHEGLHSGEKKFICRGDLSGGDHWGCGRRFARADALGRHFRSEAGRVCIKPLLDEEASERERTYLEQRQQQTGHLQPVPQPMMIPDMDGQQSGGFTFPAALLAQYPALQHLQWDQIGPAGDDANDISGRSSFDASSGGEFTYDDDDAGGVSSGYVSGAGTMYGVNNPNQIFGGNGEDGYAHEWTGEFDQR</sequence>
<feature type="compositionally biased region" description="Polar residues" evidence="12">
    <location>
        <begin position="331"/>
        <end position="360"/>
    </location>
</feature>
<feature type="region of interest" description="Disordered" evidence="12">
    <location>
        <begin position="304"/>
        <end position="366"/>
    </location>
</feature>
<dbReference type="Pfam" id="PF00096">
    <property type="entry name" value="zf-C2H2"/>
    <property type="match status" value="2"/>
</dbReference>
<feature type="region of interest" description="Disordered" evidence="12">
    <location>
        <begin position="379"/>
        <end position="508"/>
    </location>
</feature>
<comment type="caution">
    <text evidence="14">The sequence shown here is derived from an EMBL/GenBank/DDBJ whole genome shotgun (WGS) entry which is preliminary data.</text>
</comment>
<dbReference type="PROSITE" id="PS50157">
    <property type="entry name" value="ZINC_FINGER_C2H2_2"/>
    <property type="match status" value="2"/>
</dbReference>
<evidence type="ECO:0000256" key="12">
    <source>
        <dbReference type="SAM" id="MobiDB-lite"/>
    </source>
</evidence>
<name>A0A232LX56_9EURO</name>
<keyword evidence="5" id="KW-0677">Repeat</keyword>
<evidence type="ECO:0000256" key="4">
    <source>
        <dbReference type="ARBA" id="ARBA00022723"/>
    </source>
</evidence>
<evidence type="ECO:0000313" key="14">
    <source>
        <dbReference type="EMBL" id="OXV08397.1"/>
    </source>
</evidence>
<feature type="region of interest" description="Disordered" evidence="12">
    <location>
        <begin position="1"/>
        <end position="41"/>
    </location>
</feature>
<dbReference type="FunFam" id="3.30.160.60:FF:000146">
    <property type="entry name" value="C2H2 type zinc finger protein"/>
    <property type="match status" value="1"/>
</dbReference>
<dbReference type="PROSITE" id="PS00028">
    <property type="entry name" value="ZINC_FINGER_C2H2_1"/>
    <property type="match status" value="2"/>
</dbReference>
<dbReference type="GO" id="GO:0071277">
    <property type="term" value="P:cellular response to calcium ion"/>
    <property type="evidence" value="ECO:0007669"/>
    <property type="project" value="UniProtKB-ARBA"/>
</dbReference>
<evidence type="ECO:0000256" key="1">
    <source>
        <dbReference type="ARBA" id="ARBA00004123"/>
    </source>
</evidence>
<keyword evidence="3" id="KW-0963">Cytoplasm</keyword>
<evidence type="ECO:0000313" key="15">
    <source>
        <dbReference type="Proteomes" id="UP000243515"/>
    </source>
</evidence>
<keyword evidence="7" id="KW-0862">Zinc</keyword>
<feature type="compositionally biased region" description="Basic residues" evidence="12">
    <location>
        <begin position="1"/>
        <end position="11"/>
    </location>
</feature>
<feature type="region of interest" description="Disordered" evidence="12">
    <location>
        <begin position="146"/>
        <end position="259"/>
    </location>
</feature>
<evidence type="ECO:0000256" key="6">
    <source>
        <dbReference type="ARBA" id="ARBA00022771"/>
    </source>
</evidence>
<feature type="region of interest" description="Disordered" evidence="12">
    <location>
        <begin position="675"/>
        <end position="701"/>
    </location>
</feature>
<dbReference type="GO" id="GO:0001227">
    <property type="term" value="F:DNA-binding transcription repressor activity, RNA polymerase II-specific"/>
    <property type="evidence" value="ECO:0007669"/>
    <property type="project" value="TreeGrafter"/>
</dbReference>
<dbReference type="SMART" id="SM00355">
    <property type="entry name" value="ZnF_C2H2"/>
    <property type="match status" value="2"/>
</dbReference>
<keyword evidence="9" id="KW-0804">Transcription</keyword>
<dbReference type="Proteomes" id="UP000243515">
    <property type="component" value="Unassembled WGS sequence"/>
</dbReference>
<evidence type="ECO:0000256" key="7">
    <source>
        <dbReference type="ARBA" id="ARBA00022833"/>
    </source>
</evidence>
<protein>
    <recommendedName>
        <fullName evidence="13">C2H2-type domain-containing protein</fullName>
    </recommendedName>
</protein>
<keyword evidence="6 11" id="KW-0863">Zinc-finger</keyword>
<organism evidence="14 15">
    <name type="scientific">Elaphomyces granulatus</name>
    <dbReference type="NCBI Taxonomy" id="519963"/>
    <lineage>
        <taxon>Eukaryota</taxon>
        <taxon>Fungi</taxon>
        <taxon>Dikarya</taxon>
        <taxon>Ascomycota</taxon>
        <taxon>Pezizomycotina</taxon>
        <taxon>Eurotiomycetes</taxon>
        <taxon>Eurotiomycetidae</taxon>
        <taxon>Eurotiales</taxon>
        <taxon>Elaphomycetaceae</taxon>
        <taxon>Elaphomyces</taxon>
    </lineage>
</organism>
<evidence type="ECO:0000259" key="13">
    <source>
        <dbReference type="PROSITE" id="PS50157"/>
    </source>
</evidence>
<feature type="domain" description="C2H2-type" evidence="13">
    <location>
        <begin position="539"/>
        <end position="566"/>
    </location>
</feature>
<dbReference type="SUPFAM" id="SSF57667">
    <property type="entry name" value="beta-beta-alpha zinc fingers"/>
    <property type="match status" value="1"/>
</dbReference>
<dbReference type="InterPro" id="IPR036236">
    <property type="entry name" value="Znf_C2H2_sf"/>
</dbReference>
<evidence type="ECO:0000256" key="9">
    <source>
        <dbReference type="ARBA" id="ARBA00023163"/>
    </source>
</evidence>
<keyword evidence="4" id="KW-0479">Metal-binding</keyword>
<feature type="compositionally biased region" description="Polar residues" evidence="12">
    <location>
        <begin position="459"/>
        <end position="481"/>
    </location>
</feature>
<evidence type="ECO:0000256" key="11">
    <source>
        <dbReference type="PROSITE-ProRule" id="PRU00042"/>
    </source>
</evidence>
<dbReference type="GO" id="GO:0008270">
    <property type="term" value="F:zinc ion binding"/>
    <property type="evidence" value="ECO:0007669"/>
    <property type="project" value="UniProtKB-KW"/>
</dbReference>
<dbReference type="GO" id="GO:0005654">
    <property type="term" value="C:nucleoplasm"/>
    <property type="evidence" value="ECO:0007669"/>
    <property type="project" value="TreeGrafter"/>
</dbReference>
<dbReference type="FunFam" id="3.30.160.60:FF:000239">
    <property type="entry name" value="C2H2 type zinc finger protein"/>
    <property type="match status" value="1"/>
</dbReference>
<dbReference type="AlphaFoldDB" id="A0A232LX56"/>
<evidence type="ECO:0000256" key="10">
    <source>
        <dbReference type="ARBA" id="ARBA00023242"/>
    </source>
</evidence>
<keyword evidence="15" id="KW-1185">Reference proteome</keyword>
<keyword evidence="8" id="KW-0805">Transcription regulation</keyword>
<dbReference type="Gene3D" id="3.30.160.60">
    <property type="entry name" value="Classic Zinc Finger"/>
    <property type="match status" value="3"/>
</dbReference>
<dbReference type="FunFam" id="3.30.160.60:FF:000181">
    <property type="entry name" value="C2H2 type zinc finger protein"/>
    <property type="match status" value="1"/>
</dbReference>
<dbReference type="InterPro" id="IPR013087">
    <property type="entry name" value="Znf_C2H2_type"/>
</dbReference>
<feature type="compositionally biased region" description="Low complexity" evidence="12">
    <location>
        <begin position="146"/>
        <end position="169"/>
    </location>
</feature>
<dbReference type="OrthoDB" id="8117402at2759"/>
<dbReference type="GO" id="GO:0000978">
    <property type="term" value="F:RNA polymerase II cis-regulatory region sequence-specific DNA binding"/>
    <property type="evidence" value="ECO:0007669"/>
    <property type="project" value="TreeGrafter"/>
</dbReference>
<evidence type="ECO:0000256" key="2">
    <source>
        <dbReference type="ARBA" id="ARBA00004496"/>
    </source>
</evidence>
<keyword evidence="10" id="KW-0539">Nucleus</keyword>